<dbReference type="AlphaFoldDB" id="A0A8T9Q1Q9"/>
<sequence length="50" mass="5751">MKMPVMDGFEFLEAYVQLPDEQRESVIIMLTTSLNPWTWCACRTCPLPAS</sequence>
<evidence type="ECO:0000313" key="2">
    <source>
        <dbReference type="Proteomes" id="UP000831796"/>
    </source>
</evidence>
<gene>
    <name evidence="1" type="ORF">MUN79_22385</name>
</gene>
<accession>A0A8T9Q1Q9</accession>
<dbReference type="RefSeq" id="WP_244674755.1">
    <property type="nucleotide sequence ID" value="NZ_CP095046.1"/>
</dbReference>
<evidence type="ECO:0008006" key="3">
    <source>
        <dbReference type="Google" id="ProtNLM"/>
    </source>
</evidence>
<dbReference type="SUPFAM" id="SSF52172">
    <property type="entry name" value="CheY-like"/>
    <property type="match status" value="1"/>
</dbReference>
<dbReference type="EMBL" id="CP095046">
    <property type="protein sequence ID" value="UOQ71347.1"/>
    <property type="molecule type" value="Genomic_DNA"/>
</dbReference>
<evidence type="ECO:0000313" key="1">
    <source>
        <dbReference type="EMBL" id="UOQ71347.1"/>
    </source>
</evidence>
<organism evidence="1 2">
    <name type="scientific">Hymenobacter cellulosilyticus</name>
    <dbReference type="NCBI Taxonomy" id="2932248"/>
    <lineage>
        <taxon>Bacteria</taxon>
        <taxon>Pseudomonadati</taxon>
        <taxon>Bacteroidota</taxon>
        <taxon>Cytophagia</taxon>
        <taxon>Cytophagales</taxon>
        <taxon>Hymenobacteraceae</taxon>
        <taxon>Hymenobacter</taxon>
    </lineage>
</organism>
<dbReference type="Gene3D" id="3.40.50.2300">
    <property type="match status" value="1"/>
</dbReference>
<name>A0A8T9Q1Q9_9BACT</name>
<dbReference type="Proteomes" id="UP000831796">
    <property type="component" value="Chromosome"/>
</dbReference>
<protein>
    <recommendedName>
        <fullName evidence="3">Response regulatory domain-containing protein</fullName>
    </recommendedName>
</protein>
<proteinExistence type="predicted"/>
<reference evidence="1" key="1">
    <citation type="submission" date="2022-04" db="EMBL/GenBank/DDBJ databases">
        <title>Hymenobacter sp. isolated from the air.</title>
        <authorList>
            <person name="Won M."/>
            <person name="Lee C.-M."/>
            <person name="Woen H.-Y."/>
            <person name="Kwon S.-W."/>
        </authorList>
    </citation>
    <scope>NUCLEOTIDE SEQUENCE</scope>
    <source>
        <strain evidence="1">5116S-3</strain>
    </source>
</reference>
<keyword evidence="2" id="KW-1185">Reference proteome</keyword>
<dbReference type="KEGG" id="hcu:MUN79_22385"/>
<dbReference type="InterPro" id="IPR011006">
    <property type="entry name" value="CheY-like_superfamily"/>
</dbReference>